<sequence length="203" mass="23032">MSIDSSNPSCSGVPTSVVLQTLPQIDEEDPKSNKPPKERLLEFLDILEGHVEQLRKNASQLEEDKDALLVALDSVINADILYNLQDCDRDEVNRYTERIINRCLTVEVKVLTQRDKMQEDALYQVNHFIDGLVMVMKTDPESAQARCISFMNACSSSLVHGVTDKNFESALLGCSLDDQKKVKRRLQGLLNYFEKMNVVPYHN</sequence>
<evidence type="ECO:0000313" key="2">
    <source>
        <dbReference type="EMBL" id="CAG9860208.1"/>
    </source>
</evidence>
<keyword evidence="1" id="KW-0175">Coiled coil</keyword>
<proteinExistence type="predicted"/>
<dbReference type="EMBL" id="OU900096">
    <property type="protein sequence ID" value="CAG9860208.1"/>
    <property type="molecule type" value="Genomic_DNA"/>
</dbReference>
<dbReference type="OrthoDB" id="6284251at2759"/>
<feature type="coiled-coil region" evidence="1">
    <location>
        <begin position="44"/>
        <end position="71"/>
    </location>
</feature>
<dbReference type="Gene3D" id="1.20.58.890">
    <property type="match status" value="1"/>
</dbReference>
<evidence type="ECO:0008006" key="4">
    <source>
        <dbReference type="Google" id="ProtNLM"/>
    </source>
</evidence>
<dbReference type="PANTHER" id="PTHR12334:SF6">
    <property type="entry name" value="BAG FAMILY MOLECULAR CHAPERONE REGULATOR 2"/>
    <property type="match status" value="1"/>
</dbReference>
<evidence type="ECO:0000313" key="3">
    <source>
        <dbReference type="Proteomes" id="UP001153712"/>
    </source>
</evidence>
<organism evidence="2 3">
    <name type="scientific">Phyllotreta striolata</name>
    <name type="common">Striped flea beetle</name>
    <name type="synonym">Crioceris striolata</name>
    <dbReference type="NCBI Taxonomy" id="444603"/>
    <lineage>
        <taxon>Eukaryota</taxon>
        <taxon>Metazoa</taxon>
        <taxon>Ecdysozoa</taxon>
        <taxon>Arthropoda</taxon>
        <taxon>Hexapoda</taxon>
        <taxon>Insecta</taxon>
        <taxon>Pterygota</taxon>
        <taxon>Neoptera</taxon>
        <taxon>Endopterygota</taxon>
        <taxon>Coleoptera</taxon>
        <taxon>Polyphaga</taxon>
        <taxon>Cucujiformia</taxon>
        <taxon>Chrysomeloidea</taxon>
        <taxon>Chrysomelidae</taxon>
        <taxon>Galerucinae</taxon>
        <taxon>Alticini</taxon>
        <taxon>Phyllotreta</taxon>
    </lineage>
</organism>
<protein>
    <recommendedName>
        <fullName evidence="4">BAG family molecular chaperone regulator 2</fullName>
    </recommendedName>
</protein>
<evidence type="ECO:0000256" key="1">
    <source>
        <dbReference type="SAM" id="Coils"/>
    </source>
</evidence>
<dbReference type="AlphaFoldDB" id="A0A9N9TQD3"/>
<reference evidence="2" key="1">
    <citation type="submission" date="2022-01" db="EMBL/GenBank/DDBJ databases">
        <authorList>
            <person name="King R."/>
        </authorList>
    </citation>
    <scope>NUCLEOTIDE SEQUENCE</scope>
</reference>
<dbReference type="InterPro" id="IPR037689">
    <property type="entry name" value="BAG2"/>
</dbReference>
<dbReference type="GO" id="GO:0051087">
    <property type="term" value="F:protein-folding chaperone binding"/>
    <property type="evidence" value="ECO:0007669"/>
    <property type="project" value="InterPro"/>
</dbReference>
<dbReference type="PANTHER" id="PTHR12334">
    <property type="entry name" value="BAG FAMILY MOLECULAR CHAPERONE REGULATOR 2"/>
    <property type="match status" value="1"/>
</dbReference>
<accession>A0A9N9TQD3</accession>
<name>A0A9N9TQD3_PHYSR</name>
<dbReference type="GO" id="GO:0050821">
    <property type="term" value="P:protein stabilization"/>
    <property type="evidence" value="ECO:0007669"/>
    <property type="project" value="TreeGrafter"/>
</dbReference>
<dbReference type="Proteomes" id="UP001153712">
    <property type="component" value="Chromosome 3"/>
</dbReference>
<keyword evidence="3" id="KW-1185">Reference proteome</keyword>
<gene>
    <name evidence="2" type="ORF">PHYEVI_LOCUS6564</name>
</gene>
<dbReference type="GO" id="GO:0000774">
    <property type="term" value="F:adenyl-nucleotide exchange factor activity"/>
    <property type="evidence" value="ECO:0007669"/>
    <property type="project" value="InterPro"/>
</dbReference>